<protein>
    <submittedName>
        <fullName evidence="2">Uncharacterized protein</fullName>
    </submittedName>
</protein>
<evidence type="ECO:0000256" key="1">
    <source>
        <dbReference type="SAM" id="Coils"/>
    </source>
</evidence>
<accession>A0A8S5UBT4</accession>
<keyword evidence="1" id="KW-0175">Coiled coil</keyword>
<evidence type="ECO:0000313" key="2">
    <source>
        <dbReference type="EMBL" id="DAF91916.1"/>
    </source>
</evidence>
<dbReference type="EMBL" id="BK016062">
    <property type="protein sequence ID" value="DAF91916.1"/>
    <property type="molecule type" value="Genomic_DNA"/>
</dbReference>
<reference evidence="2" key="1">
    <citation type="journal article" date="2021" name="Proc. Natl. Acad. Sci. U.S.A.">
        <title>A Catalog of Tens of Thousands of Viruses from Human Metagenomes Reveals Hidden Associations with Chronic Diseases.</title>
        <authorList>
            <person name="Tisza M.J."/>
            <person name="Buck C.B."/>
        </authorList>
    </citation>
    <scope>NUCLEOTIDE SEQUENCE</scope>
    <source>
        <strain evidence="2">CtZkC8</strain>
    </source>
</reference>
<name>A0A8S5UBT4_9CAUD</name>
<sequence>METVKASVVANNRKSLSIVGQNFGCQYYRPEARQNAVNFDEKKRKIEQDGNVELTTNRATKRYLVKGYDVVSIQLGNDITGSPVVFINKDDQASEVAMPISPDLSKVGKVTEDAVSKALRGDKNIIFSDVEKLVMQCNAANQAEISRIEELKANLDKELQSLQNAIAGNIKKLDDYNHEMAASTNAAEGVTVTITED</sequence>
<proteinExistence type="predicted"/>
<feature type="coiled-coil region" evidence="1">
    <location>
        <begin position="138"/>
        <end position="179"/>
    </location>
</feature>
<organism evidence="2">
    <name type="scientific">Podoviridae sp. ctZkC8</name>
    <dbReference type="NCBI Taxonomy" id="2825259"/>
    <lineage>
        <taxon>Viruses</taxon>
        <taxon>Duplodnaviria</taxon>
        <taxon>Heunggongvirae</taxon>
        <taxon>Uroviricota</taxon>
        <taxon>Caudoviricetes</taxon>
    </lineage>
</organism>